<organism evidence="4 5">
    <name type="scientific">Exocentrus adspersus</name>
    <dbReference type="NCBI Taxonomy" id="1586481"/>
    <lineage>
        <taxon>Eukaryota</taxon>
        <taxon>Metazoa</taxon>
        <taxon>Ecdysozoa</taxon>
        <taxon>Arthropoda</taxon>
        <taxon>Hexapoda</taxon>
        <taxon>Insecta</taxon>
        <taxon>Pterygota</taxon>
        <taxon>Neoptera</taxon>
        <taxon>Endopterygota</taxon>
        <taxon>Coleoptera</taxon>
        <taxon>Polyphaga</taxon>
        <taxon>Cucujiformia</taxon>
        <taxon>Chrysomeloidea</taxon>
        <taxon>Cerambycidae</taxon>
        <taxon>Lamiinae</taxon>
        <taxon>Acanthocinini</taxon>
        <taxon>Exocentrus</taxon>
    </lineage>
</organism>
<dbReference type="Gene3D" id="3.90.1300.10">
    <property type="entry name" value="Amidase signature (AS) domain"/>
    <property type="match status" value="1"/>
</dbReference>
<protein>
    <recommendedName>
        <fullName evidence="3">Amidase domain-containing protein</fullName>
    </recommendedName>
</protein>
<feature type="active site" description="Charge relay system" evidence="2">
    <location>
        <position position="199"/>
    </location>
</feature>
<comment type="similarity">
    <text evidence="1">Belongs to the amidase family.</text>
</comment>
<sequence length="513" mass="56758">MFSFQYLYSLQKILYYITHPIYVWAAQGKKKSVPQISNDKLLFISATDVAEKIRRKQLSSEEICQVYIDRIKQVNPVINAVVEDRFQEALKEARNVDDYLTKCSLSEEELERIKPLLGVPVTIKESCSLQGLSYSVGMLNRSGYKSETDGEAVARLKTSGAIPLLVSNTPEMCCCLESFNFITGYTNNPYDTTCTSGGSSGGEGALLGAGASLIGLGSDIAGSIRLPAVYNGVFGHKPSARIVSIKGHFPNCYDEKFKNSLVIGPMARYAKDLRLALKVLVGDKQATQLRLNEKVDLSNLNVFFMEDADSFLEIRVQSEIKKAVREAVKHLKTHCGAKIKDHKFKDLKYANHVCVKEVVSIKDLPNPLKGEDDSNLAVEIIKALLGQSRYTPNLLLYLLINKIYEVFVSDHSREAASMKNTFLNHLGDNGVFIYPCSVTSANKHNEFYSLMTSASYMIPANLFGCPSTSVPCGFDENGMPVGIQIIAAPNQDRLCLAVAEELEKRFGGWVPPK</sequence>
<evidence type="ECO:0000259" key="3">
    <source>
        <dbReference type="Pfam" id="PF01425"/>
    </source>
</evidence>
<feature type="active site" description="Charge relay system" evidence="2">
    <location>
        <position position="124"/>
    </location>
</feature>
<feature type="active site" description="Acyl-ester intermediate" evidence="2">
    <location>
        <position position="223"/>
    </location>
</feature>
<evidence type="ECO:0000313" key="5">
    <source>
        <dbReference type="Proteomes" id="UP001159042"/>
    </source>
</evidence>
<dbReference type="InterPro" id="IPR036928">
    <property type="entry name" value="AS_sf"/>
</dbReference>
<proteinExistence type="inferred from homology"/>
<name>A0AAV8W4G3_9CUCU</name>
<dbReference type="SUPFAM" id="SSF75304">
    <property type="entry name" value="Amidase signature (AS) enzymes"/>
    <property type="match status" value="1"/>
</dbReference>
<accession>A0AAV8W4G3</accession>
<dbReference type="GO" id="GO:0012505">
    <property type="term" value="C:endomembrane system"/>
    <property type="evidence" value="ECO:0007669"/>
    <property type="project" value="TreeGrafter"/>
</dbReference>
<evidence type="ECO:0000256" key="2">
    <source>
        <dbReference type="PIRSR" id="PIRSR001221-1"/>
    </source>
</evidence>
<dbReference type="EMBL" id="JANEYG010000010">
    <property type="protein sequence ID" value="KAJ8921403.1"/>
    <property type="molecule type" value="Genomic_DNA"/>
</dbReference>
<dbReference type="PANTHER" id="PTHR43372">
    <property type="entry name" value="FATTY-ACID AMIDE HYDROLASE"/>
    <property type="match status" value="1"/>
</dbReference>
<comment type="caution">
    <text evidence="4">The sequence shown here is derived from an EMBL/GenBank/DDBJ whole genome shotgun (WGS) entry which is preliminary data.</text>
</comment>
<dbReference type="AlphaFoldDB" id="A0AAV8W4G3"/>
<dbReference type="InterPro" id="IPR052739">
    <property type="entry name" value="FAAH2"/>
</dbReference>
<feature type="domain" description="Amidase" evidence="3">
    <location>
        <begin position="62"/>
        <end position="496"/>
    </location>
</feature>
<dbReference type="InterPro" id="IPR023631">
    <property type="entry name" value="Amidase_dom"/>
</dbReference>
<gene>
    <name evidence="4" type="ORF">NQ315_003019</name>
</gene>
<evidence type="ECO:0000313" key="4">
    <source>
        <dbReference type="EMBL" id="KAJ8921403.1"/>
    </source>
</evidence>
<evidence type="ECO:0000256" key="1">
    <source>
        <dbReference type="ARBA" id="ARBA00009199"/>
    </source>
</evidence>
<keyword evidence="5" id="KW-1185">Reference proteome</keyword>
<dbReference type="PROSITE" id="PS00571">
    <property type="entry name" value="AMIDASES"/>
    <property type="match status" value="1"/>
</dbReference>
<dbReference type="PIRSF" id="PIRSF001221">
    <property type="entry name" value="Amidase_fungi"/>
    <property type="match status" value="1"/>
</dbReference>
<dbReference type="PANTHER" id="PTHR43372:SF3">
    <property type="entry name" value="AT07710P-RELATED"/>
    <property type="match status" value="1"/>
</dbReference>
<dbReference type="InterPro" id="IPR020556">
    <property type="entry name" value="Amidase_CS"/>
</dbReference>
<dbReference type="Proteomes" id="UP001159042">
    <property type="component" value="Unassembled WGS sequence"/>
</dbReference>
<reference evidence="4 5" key="1">
    <citation type="journal article" date="2023" name="Insect Mol. Biol.">
        <title>Genome sequencing provides insights into the evolution of gene families encoding plant cell wall-degrading enzymes in longhorned beetles.</title>
        <authorList>
            <person name="Shin N.R."/>
            <person name="Okamura Y."/>
            <person name="Kirsch R."/>
            <person name="Pauchet Y."/>
        </authorList>
    </citation>
    <scope>NUCLEOTIDE SEQUENCE [LARGE SCALE GENOMIC DNA]</scope>
    <source>
        <strain evidence="4">EAD_L_NR</strain>
    </source>
</reference>
<dbReference type="Pfam" id="PF01425">
    <property type="entry name" value="Amidase"/>
    <property type="match status" value="1"/>
</dbReference>